<dbReference type="Proteomes" id="UP000199403">
    <property type="component" value="Unassembled WGS sequence"/>
</dbReference>
<feature type="domain" description="LysM" evidence="3">
    <location>
        <begin position="349"/>
        <end position="392"/>
    </location>
</feature>
<sequence length="464" mass="53250">MREGFFKNVLTSLLAGSLFFPAAIAQDQINQLASETRMTETVAPFYDYEHIPDFTYDEVEKRVAAMETDMPFELNETIFAFINYFTVRNRDYTRMVLARQDMFFPLFDEALEKHDMPADIKYLAIIESGLNPKARSRVGAMGLWQFMPATGKEYQLYVNSHVDDRLDPEKSTDAALRYLKVLNRRYNNWELALAAYNCGPGNVNKAIRRSGGKRTFWGIYRYLPRETRSYIPQFQAIMYVLRHAEAHNLILEEPAYAMDFDKVSLGAGFTLENLAKFTDLCLEDLEYLNPSLLRSEVPDFNKDRTINVPLHKVAFITENQPWLVDSLQLEKERYLASLPEEPEKPLHNLTYRVRSGDVLGKIAQQYGVSVSQLKSWNNLYSNTIRIGQVLHIYQDNDSFDKTIASSQQPPAVTETSAGKMYTVQPGDSLWLISRKLEGVSIDQLKKLNNLNSNQIKPGQKLIIG</sequence>
<dbReference type="STRING" id="1416801.SAMN05192553_105232"/>
<comment type="similarity">
    <text evidence="1">Belongs to the transglycosylase Slt family.</text>
</comment>
<dbReference type="InterPro" id="IPR023346">
    <property type="entry name" value="Lysozyme-like_dom_sf"/>
</dbReference>
<dbReference type="RefSeq" id="WP_092176692.1">
    <property type="nucleotide sequence ID" value="NZ_FNZH01000005.1"/>
</dbReference>
<evidence type="ECO:0000313" key="4">
    <source>
        <dbReference type="EMBL" id="SEJ58355.1"/>
    </source>
</evidence>
<dbReference type="InterPro" id="IPR000189">
    <property type="entry name" value="Transglyc_AS"/>
</dbReference>
<dbReference type="GO" id="GO:0016020">
    <property type="term" value="C:membrane"/>
    <property type="evidence" value="ECO:0007669"/>
    <property type="project" value="InterPro"/>
</dbReference>
<dbReference type="AlphaFoldDB" id="A0A1H7ABH3"/>
<proteinExistence type="inferred from homology"/>
<dbReference type="SUPFAM" id="SSF53955">
    <property type="entry name" value="Lysozyme-like"/>
    <property type="match status" value="1"/>
</dbReference>
<evidence type="ECO:0000256" key="1">
    <source>
        <dbReference type="ARBA" id="ARBA00007734"/>
    </source>
</evidence>
<dbReference type="InterPro" id="IPR036779">
    <property type="entry name" value="LysM_dom_sf"/>
</dbReference>
<dbReference type="PANTHER" id="PTHR33734:SF22">
    <property type="entry name" value="MEMBRANE-BOUND LYTIC MUREIN TRANSGLYCOSYLASE D"/>
    <property type="match status" value="1"/>
</dbReference>
<feature type="chain" id="PRO_5011697277" evidence="2">
    <location>
        <begin position="26"/>
        <end position="464"/>
    </location>
</feature>
<dbReference type="Gene3D" id="1.10.530.10">
    <property type="match status" value="1"/>
</dbReference>
<dbReference type="SUPFAM" id="SSF54106">
    <property type="entry name" value="LysM domain"/>
    <property type="match status" value="2"/>
</dbReference>
<dbReference type="PROSITE" id="PS51782">
    <property type="entry name" value="LYSM"/>
    <property type="match status" value="2"/>
</dbReference>
<dbReference type="GO" id="GO:0000270">
    <property type="term" value="P:peptidoglycan metabolic process"/>
    <property type="evidence" value="ECO:0007669"/>
    <property type="project" value="InterPro"/>
</dbReference>
<name>A0A1H7ABH3_9BACT</name>
<evidence type="ECO:0000259" key="3">
    <source>
        <dbReference type="PROSITE" id="PS51782"/>
    </source>
</evidence>
<dbReference type="Gene3D" id="3.10.350.10">
    <property type="entry name" value="LysM domain"/>
    <property type="match status" value="2"/>
</dbReference>
<dbReference type="InterPro" id="IPR008258">
    <property type="entry name" value="Transglycosylase_SLT_dom_1"/>
</dbReference>
<dbReference type="PANTHER" id="PTHR33734">
    <property type="entry name" value="LYSM DOMAIN-CONTAINING GPI-ANCHORED PROTEIN 2"/>
    <property type="match status" value="1"/>
</dbReference>
<evidence type="ECO:0000256" key="2">
    <source>
        <dbReference type="SAM" id="SignalP"/>
    </source>
</evidence>
<dbReference type="Pfam" id="PF01476">
    <property type="entry name" value="LysM"/>
    <property type="match status" value="2"/>
</dbReference>
<protein>
    <submittedName>
        <fullName evidence="4">Membrane-bound lytic murein transglycosylase D</fullName>
    </submittedName>
</protein>
<gene>
    <name evidence="4" type="ORF">SAMN05192553_105232</name>
</gene>
<dbReference type="CDD" id="cd16894">
    <property type="entry name" value="MltD-like"/>
    <property type="match status" value="1"/>
</dbReference>
<dbReference type="SMART" id="SM00257">
    <property type="entry name" value="LysM"/>
    <property type="match status" value="2"/>
</dbReference>
<dbReference type="InterPro" id="IPR018392">
    <property type="entry name" value="LysM"/>
</dbReference>
<dbReference type="EMBL" id="FNZH01000005">
    <property type="protein sequence ID" value="SEJ58355.1"/>
    <property type="molecule type" value="Genomic_DNA"/>
</dbReference>
<evidence type="ECO:0000313" key="5">
    <source>
        <dbReference type="Proteomes" id="UP000199403"/>
    </source>
</evidence>
<accession>A0A1H7ABH3</accession>
<organism evidence="4 5">
    <name type="scientific">Cyclobacterium xiamenense</name>
    <dbReference type="NCBI Taxonomy" id="1297121"/>
    <lineage>
        <taxon>Bacteria</taxon>
        <taxon>Pseudomonadati</taxon>
        <taxon>Bacteroidota</taxon>
        <taxon>Cytophagia</taxon>
        <taxon>Cytophagales</taxon>
        <taxon>Cyclobacteriaceae</taxon>
        <taxon>Cyclobacterium</taxon>
    </lineage>
</organism>
<dbReference type="PROSITE" id="PS00922">
    <property type="entry name" value="TRANSGLYCOSYLASE"/>
    <property type="match status" value="1"/>
</dbReference>
<dbReference type="CDD" id="cd00118">
    <property type="entry name" value="LysM"/>
    <property type="match status" value="2"/>
</dbReference>
<feature type="domain" description="LysM" evidence="3">
    <location>
        <begin position="419"/>
        <end position="463"/>
    </location>
</feature>
<feature type="signal peptide" evidence="2">
    <location>
        <begin position="1"/>
        <end position="25"/>
    </location>
</feature>
<dbReference type="Pfam" id="PF01464">
    <property type="entry name" value="SLT"/>
    <property type="match status" value="1"/>
</dbReference>
<dbReference type="OrthoDB" id="9815002at2"/>
<keyword evidence="5" id="KW-1185">Reference proteome</keyword>
<dbReference type="GO" id="GO:0008932">
    <property type="term" value="F:lytic endotransglycosylase activity"/>
    <property type="evidence" value="ECO:0007669"/>
    <property type="project" value="TreeGrafter"/>
</dbReference>
<reference evidence="5" key="1">
    <citation type="submission" date="2016-10" db="EMBL/GenBank/DDBJ databases">
        <authorList>
            <person name="Varghese N."/>
            <person name="Submissions S."/>
        </authorList>
    </citation>
    <scope>NUCLEOTIDE SEQUENCE [LARGE SCALE GENOMIC DNA]</scope>
    <source>
        <strain evidence="5">IBRC-M 10761</strain>
    </source>
</reference>
<keyword evidence="2" id="KW-0732">Signal</keyword>